<feature type="region of interest" description="Disordered" evidence="1">
    <location>
        <begin position="67"/>
        <end position="87"/>
    </location>
</feature>
<sequence length="143" mass="15879">MARRTYLTLERLAAMSADELKIEWARRHAGPAPSLSPELLRLGIGYKLQEQRLGGVCRSTRSLLRQVAAQGPAGQSSRPPPRKLTPGTRLVRDWHGTGHTVIVLGDGFEYDGKHWKSLTAIAKAITGAHWNGPRFFGLMERNK</sequence>
<dbReference type="AlphaFoldDB" id="A0A845A1K0"/>
<name>A0A845A1K0_9SPHN</name>
<reference evidence="2 3" key="1">
    <citation type="submission" date="2019-12" db="EMBL/GenBank/DDBJ databases">
        <title>Genomic-based taxomic classification of the family Erythrobacteraceae.</title>
        <authorList>
            <person name="Xu L."/>
        </authorList>
    </citation>
    <scope>NUCLEOTIDE SEQUENCE [LARGE SCALE GENOMIC DNA]</scope>
    <source>
        <strain evidence="2 3">RC4-10-4</strain>
    </source>
</reference>
<evidence type="ECO:0000313" key="3">
    <source>
        <dbReference type="Proteomes" id="UP000460626"/>
    </source>
</evidence>
<keyword evidence="3" id="KW-1185">Reference proteome</keyword>
<gene>
    <name evidence="2" type="ORF">GRI62_12520</name>
</gene>
<comment type="caution">
    <text evidence="2">The sequence shown here is derived from an EMBL/GenBank/DDBJ whole genome shotgun (WGS) entry which is preliminary data.</text>
</comment>
<dbReference type="RefSeq" id="WP_131451061.1">
    <property type="nucleotide sequence ID" value="NZ_BMJK01000001.1"/>
</dbReference>
<dbReference type="InterPro" id="IPR021322">
    <property type="entry name" value="DUF2924"/>
</dbReference>
<dbReference type="Proteomes" id="UP000460626">
    <property type="component" value="Unassembled WGS sequence"/>
</dbReference>
<evidence type="ECO:0000256" key="1">
    <source>
        <dbReference type="SAM" id="MobiDB-lite"/>
    </source>
</evidence>
<accession>A0A845A1K0</accession>
<dbReference type="OrthoDB" id="284135at2"/>
<proteinExistence type="predicted"/>
<evidence type="ECO:0000313" key="2">
    <source>
        <dbReference type="EMBL" id="MXO94421.1"/>
    </source>
</evidence>
<dbReference type="Pfam" id="PF11149">
    <property type="entry name" value="DUF2924"/>
    <property type="match status" value="1"/>
</dbReference>
<protein>
    <submittedName>
        <fullName evidence="2">DUF2924 domain-containing protein</fullName>
    </submittedName>
</protein>
<dbReference type="EMBL" id="WTYH01000001">
    <property type="protein sequence ID" value="MXO94421.1"/>
    <property type="molecule type" value="Genomic_DNA"/>
</dbReference>
<organism evidence="2 3">
    <name type="scientific">Aurantiacibacter arachoides</name>
    <dbReference type="NCBI Taxonomy" id="1850444"/>
    <lineage>
        <taxon>Bacteria</taxon>
        <taxon>Pseudomonadati</taxon>
        <taxon>Pseudomonadota</taxon>
        <taxon>Alphaproteobacteria</taxon>
        <taxon>Sphingomonadales</taxon>
        <taxon>Erythrobacteraceae</taxon>
        <taxon>Aurantiacibacter</taxon>
    </lineage>
</organism>